<dbReference type="PROSITE" id="PS51257">
    <property type="entry name" value="PROKAR_LIPOPROTEIN"/>
    <property type="match status" value="1"/>
</dbReference>
<dbReference type="EMBL" id="QVOD01000057">
    <property type="protein sequence ID" value="RFT62937.1"/>
    <property type="molecule type" value="Genomic_DNA"/>
</dbReference>
<dbReference type="Gene3D" id="3.10.570.10">
    <property type="entry name" value="sex pheromone staph- cam373 precursor domain"/>
    <property type="match status" value="2"/>
</dbReference>
<dbReference type="PIRSF" id="PIRSF012509">
    <property type="entry name" value="CamS"/>
    <property type="match status" value="1"/>
</dbReference>
<dbReference type="Proteomes" id="UP000264294">
    <property type="component" value="Unassembled WGS sequence"/>
</dbReference>
<protein>
    <submittedName>
        <fullName evidence="1 2">Sex pheromone</fullName>
    </submittedName>
</protein>
<organism evidence="1 3">
    <name type="scientific">Bacillus clarus</name>
    <dbReference type="NCBI Taxonomy" id="2338372"/>
    <lineage>
        <taxon>Bacteria</taxon>
        <taxon>Bacillati</taxon>
        <taxon>Bacillota</taxon>
        <taxon>Bacilli</taxon>
        <taxon>Bacillales</taxon>
        <taxon>Bacillaceae</taxon>
        <taxon>Bacillus</taxon>
        <taxon>Bacillus cereus group</taxon>
    </lineage>
</organism>
<dbReference type="PATRIC" id="fig|1405.8.peg.6002"/>
<reference evidence="1 3" key="1">
    <citation type="submission" date="2014-04" db="EMBL/GenBank/DDBJ databases">
        <authorList>
            <person name="Bishop-Lilly K.A."/>
            <person name="Broomall S.M."/>
            <person name="Chain P.S."/>
            <person name="Chertkov O."/>
            <person name="Coyne S.R."/>
            <person name="Daligault H.E."/>
            <person name="Davenport K.W."/>
            <person name="Erkkila T."/>
            <person name="Frey K.G."/>
            <person name="Gibbons H.S."/>
            <person name="Gu W."/>
            <person name="Jaissle J."/>
            <person name="Johnson S.L."/>
            <person name="Koroleva G.I."/>
            <person name="Ladner J.T."/>
            <person name="Lo C.-C."/>
            <person name="Minogue T.D."/>
            <person name="Munk C."/>
            <person name="Palacios G.F."/>
            <person name="Redden C.L."/>
            <person name="Rosenzweig C.N."/>
            <person name="Scholz M.B."/>
            <person name="Teshima H."/>
            <person name="Xu Y."/>
        </authorList>
    </citation>
    <scope>NUCLEOTIDE SEQUENCE [LARGE SCALE GENOMIC DNA]</scope>
    <source>
        <strain evidence="1 3">BHP</strain>
    </source>
</reference>
<name>A0A090YSQ6_9BACI</name>
<evidence type="ECO:0000313" key="1">
    <source>
        <dbReference type="EMBL" id="KFM95105.1"/>
    </source>
</evidence>
<evidence type="ECO:0000313" key="2">
    <source>
        <dbReference type="EMBL" id="RFT62937.1"/>
    </source>
</evidence>
<dbReference type="Pfam" id="PF07537">
    <property type="entry name" value="CamS"/>
    <property type="match status" value="2"/>
</dbReference>
<dbReference type="Proteomes" id="UP000029389">
    <property type="component" value="Unassembled WGS sequence"/>
</dbReference>
<comment type="caution">
    <text evidence="1">The sequence shown here is derived from an EMBL/GenBank/DDBJ whole genome shotgun (WGS) entry which is preliminary data.</text>
</comment>
<evidence type="ECO:0000313" key="3">
    <source>
        <dbReference type="Proteomes" id="UP000029389"/>
    </source>
</evidence>
<keyword evidence="4" id="KW-1185">Reference proteome</keyword>
<reference evidence="2 4" key="2">
    <citation type="submission" date="2018-08" db="EMBL/GenBank/DDBJ databases">
        <title>Bacillus clarus sp. nov. strain PS00077A.</title>
        <authorList>
            <person name="Mendez Acevedo M."/>
            <person name="Carroll L."/>
            <person name="Mukherjee M."/>
            <person name="Wiedmann M."/>
            <person name="Kovac J."/>
        </authorList>
    </citation>
    <scope>NUCLEOTIDE SEQUENCE [LARGE SCALE GENOMIC DNA]</scope>
    <source>
        <strain evidence="2 4">PS00077A</strain>
    </source>
</reference>
<gene>
    <name evidence="2" type="ORF">D0U04_26705</name>
    <name evidence="1" type="ORF">DJ93_5811</name>
</gene>
<accession>A0A090YSQ6</accession>
<dbReference type="EMBL" id="JMQC01000011">
    <property type="protein sequence ID" value="KFM95105.1"/>
    <property type="molecule type" value="Genomic_DNA"/>
</dbReference>
<evidence type="ECO:0000313" key="4">
    <source>
        <dbReference type="Proteomes" id="UP000264294"/>
    </source>
</evidence>
<dbReference type="InterPro" id="IPR011426">
    <property type="entry name" value="CamS"/>
</dbReference>
<proteinExistence type="predicted"/>
<dbReference type="CDD" id="cd13440">
    <property type="entry name" value="CamS_repeat_2"/>
    <property type="match status" value="1"/>
</dbReference>
<dbReference type="RefSeq" id="WP_042985027.1">
    <property type="nucleotide sequence ID" value="NZ_JMQC01000011.1"/>
</dbReference>
<sequence length="338" mass="38994">MREIFIPILLVIFSLTLSACGTTEKKEVVVKEKNQESKIIPKYNISGDYYRTIIPLNKQVLGGEVNQKTNSKIDVTRFEEGLFNIALKKYDKASHFLQRSEYIPQKEIQELLKKQEVPYVSNVIEHDYFTKKDSNGLQLEGVIIGLAMTSDHSNEEAVVTATEFSNNLLQLIYNNKKFKNVPITFALFKQEALTSTKSGTFISRTTVPKDQKNLGEWTTINEKSFMYPSPDFQSTHTDDYKKLDDFTHSIKKFNLKDYYSINAFAIYKDNQLDKLTINTSIQYNGKSELISFTQMATQFILDIFPEYPNIRMIIKSDNQTEVVIIKEKNQAEPFVSFL</sequence>
<dbReference type="AlphaFoldDB" id="A0A090YSQ6"/>